<organism evidence="2 3">
    <name type="scientific">Brassica cretica</name>
    <name type="common">Mustard</name>
    <dbReference type="NCBI Taxonomy" id="69181"/>
    <lineage>
        <taxon>Eukaryota</taxon>
        <taxon>Viridiplantae</taxon>
        <taxon>Streptophyta</taxon>
        <taxon>Embryophyta</taxon>
        <taxon>Tracheophyta</taxon>
        <taxon>Spermatophyta</taxon>
        <taxon>Magnoliopsida</taxon>
        <taxon>eudicotyledons</taxon>
        <taxon>Gunneridae</taxon>
        <taxon>Pentapetalae</taxon>
        <taxon>rosids</taxon>
        <taxon>malvids</taxon>
        <taxon>Brassicales</taxon>
        <taxon>Brassicaceae</taxon>
        <taxon>Brassiceae</taxon>
        <taxon>Brassica</taxon>
    </lineage>
</organism>
<dbReference type="AlphaFoldDB" id="A0A8S9R8H5"/>
<feature type="domain" description="RNase H type-1" evidence="1">
    <location>
        <begin position="1"/>
        <end position="107"/>
    </location>
</feature>
<dbReference type="GO" id="GO:0004523">
    <property type="term" value="F:RNA-DNA hybrid ribonuclease activity"/>
    <property type="evidence" value="ECO:0007669"/>
    <property type="project" value="InterPro"/>
</dbReference>
<dbReference type="GO" id="GO:0003676">
    <property type="term" value="F:nucleic acid binding"/>
    <property type="evidence" value="ECO:0007669"/>
    <property type="project" value="InterPro"/>
</dbReference>
<dbReference type="Proteomes" id="UP000712600">
    <property type="component" value="Unassembled WGS sequence"/>
</dbReference>
<comment type="caution">
    <text evidence="2">The sequence shown here is derived from an EMBL/GenBank/DDBJ whole genome shotgun (WGS) entry which is preliminary data.</text>
</comment>
<gene>
    <name evidence="2" type="ORF">F2Q69_00017610</name>
</gene>
<reference evidence="2" key="1">
    <citation type="submission" date="2019-12" db="EMBL/GenBank/DDBJ databases">
        <title>Genome sequencing and annotation of Brassica cretica.</title>
        <authorList>
            <person name="Studholme D.J."/>
            <person name="Sarris P."/>
        </authorList>
    </citation>
    <scope>NUCLEOTIDE SEQUENCE</scope>
    <source>
        <strain evidence="2">PFS-109/04</strain>
        <tissue evidence="2">Leaf</tissue>
    </source>
</reference>
<dbReference type="Pfam" id="PF13456">
    <property type="entry name" value="RVT_3"/>
    <property type="match status" value="1"/>
</dbReference>
<dbReference type="InterPro" id="IPR002156">
    <property type="entry name" value="RNaseH_domain"/>
</dbReference>
<evidence type="ECO:0000313" key="3">
    <source>
        <dbReference type="Proteomes" id="UP000712600"/>
    </source>
</evidence>
<proteinExistence type="predicted"/>
<evidence type="ECO:0000259" key="1">
    <source>
        <dbReference type="Pfam" id="PF13456"/>
    </source>
</evidence>
<dbReference type="EMBL" id="QGKX02000996">
    <property type="protein sequence ID" value="KAF3559915.1"/>
    <property type="molecule type" value="Genomic_DNA"/>
</dbReference>
<sequence>MGWIVRNNSGDAMLHSRRAFNGVPSLLEAKRLGLIWAVESMVSHRVPNVSFEIEASELVGSLNRPNAWPAFRAYSMEITEVLRKVTDWKVDLVTSETSESAFLIARSVTKERRLHSYVAQGSPFRLREVLDEEVLRSLS</sequence>
<evidence type="ECO:0000313" key="2">
    <source>
        <dbReference type="EMBL" id="KAF3559915.1"/>
    </source>
</evidence>
<accession>A0A8S9R8H5</accession>
<name>A0A8S9R8H5_BRACR</name>
<protein>
    <recommendedName>
        <fullName evidence="1">RNase H type-1 domain-containing protein</fullName>
    </recommendedName>
</protein>